<dbReference type="eggNOG" id="COG4206">
    <property type="taxonomic scope" value="Bacteria"/>
</dbReference>
<keyword evidence="3" id="KW-1134">Transmembrane beta strand</keyword>
<evidence type="ECO:0000256" key="8">
    <source>
        <dbReference type="SAM" id="SignalP"/>
    </source>
</evidence>
<keyword evidence="4" id="KW-0812">Transmembrane</keyword>
<sequence length="592" mass="64717">MRGLNACRSLTVLSWGKPLLVSLLSVNPLSAAMAEEKPVELEGTEVVANPIIEENKLDAFSDISAVVSEEQIRDQNAVDLASALRRTPGVQISRFNPVGAFGGNEGGGVFIRGMGNSRPGSEINTYIDGIPLMMGVWGHPLLDLLPVNGMQSITVYKSPQPYLNGNNFASINLETKQAEQDGIHGHGRFSGGYFSTFIERADITGKQGDLDFSLAQGYSTSNGHRHNADGELKNVMGSIGYRLNENWKIGSHFLYVNSQAGDPGNNQLAHPTDPRYNTEAGLLSLDLSHQHSNARGDLKLYMNTGRGDWLAYQDPGRGNPTVDTLSDFDMYGLRFKETIVPWRGGEIVAGVDSDWTSGGINDVNHTTPANSFSYDTPTFRLTSPFVALNQTFQLNNDWALVPSAGVRYYDHSQFDSESSPHAGISLVSERVTLFANFSRGIHFPGAPTFLSLGEYAMRGFEGSVKQDITKDWSVFAGVTLLDPSINNLPYTPERMVSVGINGQIENVRLNLDAQYQSETFTLNRDRNANDSNTQTVSSFVVVNARASYPVPLLGKQGEVFIAAENLLSRDYSYRQGYPMPGRWGQIGVSASF</sequence>
<dbReference type="Proteomes" id="UP000008888">
    <property type="component" value="Chromosome"/>
</dbReference>
<evidence type="ECO:0000256" key="7">
    <source>
        <dbReference type="ARBA" id="ARBA00023237"/>
    </source>
</evidence>
<evidence type="ECO:0000256" key="3">
    <source>
        <dbReference type="ARBA" id="ARBA00022452"/>
    </source>
</evidence>
<organism evidence="10 11">
    <name type="scientific">Methylomonas methanica (strain DSM 25384 / MC09)</name>
    <dbReference type="NCBI Taxonomy" id="857087"/>
    <lineage>
        <taxon>Bacteria</taxon>
        <taxon>Pseudomonadati</taxon>
        <taxon>Pseudomonadota</taxon>
        <taxon>Gammaproteobacteria</taxon>
        <taxon>Methylococcales</taxon>
        <taxon>Methylococcaceae</taxon>
        <taxon>Methylomonas</taxon>
    </lineage>
</organism>
<evidence type="ECO:0000256" key="5">
    <source>
        <dbReference type="ARBA" id="ARBA00022729"/>
    </source>
</evidence>
<feature type="signal peptide" evidence="8">
    <location>
        <begin position="1"/>
        <end position="34"/>
    </location>
</feature>
<dbReference type="PANTHER" id="PTHR30069:SF29">
    <property type="entry name" value="HEMOGLOBIN AND HEMOGLOBIN-HAPTOGLOBIN-BINDING PROTEIN 1-RELATED"/>
    <property type="match status" value="1"/>
</dbReference>
<dbReference type="Gene3D" id="2.170.130.10">
    <property type="entry name" value="TonB-dependent receptor, plug domain"/>
    <property type="match status" value="1"/>
</dbReference>
<protein>
    <submittedName>
        <fullName evidence="10">TonB-dependent receptor plug</fullName>
    </submittedName>
</protein>
<evidence type="ECO:0000259" key="9">
    <source>
        <dbReference type="Pfam" id="PF07715"/>
    </source>
</evidence>
<keyword evidence="2" id="KW-0813">Transport</keyword>
<keyword evidence="11" id="KW-1185">Reference proteome</keyword>
<reference evidence="11" key="3">
    <citation type="submission" date="2011-05" db="EMBL/GenBank/DDBJ databases">
        <title>Complete sequence of Methylomonas methanica MC09.</title>
        <authorList>
            <consortium name="US DOE Joint Genome Institute"/>
            <person name="Lucas S."/>
            <person name="Han J."/>
            <person name="Lapidus A."/>
            <person name="Cheng J.-F."/>
            <person name="Goodwin L."/>
            <person name="Pitluck S."/>
            <person name="Peters L."/>
            <person name="Mikhailova N."/>
            <person name="Teshima H."/>
            <person name="Han C."/>
            <person name="Tapia R."/>
            <person name="Land M."/>
            <person name="Hauser L."/>
            <person name="Kyrpides N."/>
            <person name="Ivanova N."/>
            <person name="Pagani I."/>
            <person name="Stein L."/>
            <person name="Woyke T."/>
        </authorList>
    </citation>
    <scope>NUCLEOTIDE SEQUENCE [LARGE SCALE GENOMIC DNA]</scope>
    <source>
        <strain evidence="11">MC09</strain>
    </source>
</reference>
<evidence type="ECO:0000313" key="11">
    <source>
        <dbReference type="Proteomes" id="UP000008888"/>
    </source>
</evidence>
<evidence type="ECO:0000256" key="6">
    <source>
        <dbReference type="ARBA" id="ARBA00023136"/>
    </source>
</evidence>
<dbReference type="STRING" id="857087.Metme_1308"/>
<keyword evidence="5 8" id="KW-0732">Signal</keyword>
<dbReference type="InterPro" id="IPR012910">
    <property type="entry name" value="Plug_dom"/>
</dbReference>
<dbReference type="RefSeq" id="WP_013817995.1">
    <property type="nucleotide sequence ID" value="NC_015572.1"/>
</dbReference>
<accession>F9ZXC4</accession>
<gene>
    <name evidence="10" type="ordered locus">Metme_1308</name>
</gene>
<dbReference type="SUPFAM" id="SSF56935">
    <property type="entry name" value="Porins"/>
    <property type="match status" value="1"/>
</dbReference>
<keyword evidence="10" id="KW-0675">Receptor</keyword>
<reference key="2">
    <citation type="submission" date="2011-05" db="EMBL/GenBank/DDBJ databases">
        <title>Complete genome sequence of the aerobic marine methanotroph Methylomonas methanica MC09.</title>
        <authorList>
            <person name="Boden R."/>
            <person name="Cunliffe M."/>
            <person name="Scanlan J."/>
            <person name="Moussard H."/>
            <person name="Kits K.D."/>
            <person name="Klotz M."/>
            <person name="Jetten M."/>
            <person name="Vuilleumier S."/>
            <person name="Han J."/>
            <person name="Peters L."/>
            <person name="Mikhailova N."/>
            <person name="Teshima H."/>
            <person name="Tapia R."/>
            <person name="Kyrpides N."/>
            <person name="Ivanova N."/>
            <person name="Pagani I."/>
            <person name="Cheng J.-F."/>
            <person name="Goodwin L."/>
            <person name="Han C."/>
            <person name="Hauser L."/>
            <person name="Land M."/>
            <person name="Lapidus A."/>
            <person name="Lucas S."/>
            <person name="Pitluck S."/>
            <person name="Woyke T."/>
            <person name="Stein L.Y."/>
            <person name="Murrell C."/>
        </authorList>
    </citation>
    <scope>NUCLEOTIDE SEQUENCE</scope>
    <source>
        <strain>MC09</strain>
    </source>
</reference>
<dbReference type="PANTHER" id="PTHR30069">
    <property type="entry name" value="TONB-DEPENDENT OUTER MEMBRANE RECEPTOR"/>
    <property type="match status" value="1"/>
</dbReference>
<dbReference type="GO" id="GO:0044718">
    <property type="term" value="P:siderophore transmembrane transport"/>
    <property type="evidence" value="ECO:0007669"/>
    <property type="project" value="TreeGrafter"/>
</dbReference>
<evidence type="ECO:0000256" key="1">
    <source>
        <dbReference type="ARBA" id="ARBA00004571"/>
    </source>
</evidence>
<dbReference type="Pfam" id="PF07715">
    <property type="entry name" value="Plug"/>
    <property type="match status" value="1"/>
</dbReference>
<keyword evidence="7" id="KW-0998">Cell outer membrane</keyword>
<dbReference type="GO" id="GO:0015344">
    <property type="term" value="F:siderophore uptake transmembrane transporter activity"/>
    <property type="evidence" value="ECO:0007669"/>
    <property type="project" value="TreeGrafter"/>
</dbReference>
<comment type="subcellular location">
    <subcellularLocation>
        <location evidence="1">Cell outer membrane</location>
        <topology evidence="1">Multi-pass membrane protein</topology>
    </subcellularLocation>
</comment>
<dbReference type="EMBL" id="CP002738">
    <property type="protein sequence ID" value="AEF99734.1"/>
    <property type="molecule type" value="Genomic_DNA"/>
</dbReference>
<dbReference type="HOGENOM" id="CLU_423790_0_0_6"/>
<dbReference type="AlphaFoldDB" id="F9ZXC4"/>
<evidence type="ECO:0000256" key="4">
    <source>
        <dbReference type="ARBA" id="ARBA00022692"/>
    </source>
</evidence>
<dbReference type="KEGG" id="mmt:Metme_1308"/>
<reference evidence="10 11" key="1">
    <citation type="journal article" date="2011" name="J. Bacteriol.">
        <title>Complete Genome Sequence of the Aerobic Marine Methanotroph Methylomonas methanica MC09.</title>
        <authorList>
            <person name="Boden R."/>
            <person name="Cunliffe M."/>
            <person name="Scanlan J."/>
            <person name="Moussard H."/>
            <person name="Kits K.D."/>
            <person name="Klotz M.G."/>
            <person name="Jetten M.S."/>
            <person name="Vuilleumier S."/>
            <person name="Han J."/>
            <person name="Peters L."/>
            <person name="Mikhailova N."/>
            <person name="Teshima H."/>
            <person name="Tapia R."/>
            <person name="Kyrpides N."/>
            <person name="Ivanova N."/>
            <person name="Pagani I."/>
            <person name="Cheng J.F."/>
            <person name="Goodwin L."/>
            <person name="Han C."/>
            <person name="Hauser L."/>
            <person name="Land M.L."/>
            <person name="Lapidus A."/>
            <person name="Lucas S."/>
            <person name="Pitluck S."/>
            <person name="Woyke T."/>
            <person name="Stein L."/>
            <person name="Murrell J.C."/>
        </authorList>
    </citation>
    <scope>NUCLEOTIDE SEQUENCE [LARGE SCALE GENOMIC DNA]</scope>
    <source>
        <strain evidence="10 11">MC09</strain>
    </source>
</reference>
<dbReference type="InterPro" id="IPR037066">
    <property type="entry name" value="Plug_dom_sf"/>
</dbReference>
<dbReference type="InterPro" id="IPR036942">
    <property type="entry name" value="Beta-barrel_TonB_sf"/>
</dbReference>
<dbReference type="GO" id="GO:0009279">
    <property type="term" value="C:cell outer membrane"/>
    <property type="evidence" value="ECO:0007669"/>
    <property type="project" value="UniProtKB-SubCell"/>
</dbReference>
<dbReference type="InterPro" id="IPR039426">
    <property type="entry name" value="TonB-dep_rcpt-like"/>
</dbReference>
<feature type="domain" description="TonB-dependent receptor plug" evidence="9">
    <location>
        <begin position="65"/>
        <end position="167"/>
    </location>
</feature>
<evidence type="ECO:0000313" key="10">
    <source>
        <dbReference type="EMBL" id="AEF99734.1"/>
    </source>
</evidence>
<proteinExistence type="predicted"/>
<evidence type="ECO:0000256" key="2">
    <source>
        <dbReference type="ARBA" id="ARBA00022448"/>
    </source>
</evidence>
<name>F9ZXC4_METMM</name>
<keyword evidence="6" id="KW-0472">Membrane</keyword>
<feature type="chain" id="PRO_5003392378" evidence="8">
    <location>
        <begin position="35"/>
        <end position="592"/>
    </location>
</feature>
<dbReference type="Gene3D" id="2.40.170.20">
    <property type="entry name" value="TonB-dependent receptor, beta-barrel domain"/>
    <property type="match status" value="2"/>
</dbReference>